<accession>A0ACA9R1U1</accession>
<reference evidence="1" key="1">
    <citation type="submission" date="2021-06" db="EMBL/GenBank/DDBJ databases">
        <authorList>
            <person name="Kallberg Y."/>
            <person name="Tangrot J."/>
            <person name="Rosling A."/>
        </authorList>
    </citation>
    <scope>NUCLEOTIDE SEQUENCE</scope>
    <source>
        <strain evidence="1">IL203A</strain>
    </source>
</reference>
<comment type="caution">
    <text evidence="1">The sequence shown here is derived from an EMBL/GenBank/DDBJ whole genome shotgun (WGS) entry which is preliminary data.</text>
</comment>
<feature type="non-terminal residue" evidence="1">
    <location>
        <position position="1"/>
    </location>
</feature>
<evidence type="ECO:0000313" key="1">
    <source>
        <dbReference type="EMBL" id="CAG8773534.1"/>
    </source>
</evidence>
<dbReference type="EMBL" id="CAJVPU010058336">
    <property type="protein sequence ID" value="CAG8773534.1"/>
    <property type="molecule type" value="Genomic_DNA"/>
</dbReference>
<protein>
    <submittedName>
        <fullName evidence="1">16540_t:CDS:1</fullName>
    </submittedName>
</protein>
<evidence type="ECO:0000313" key="2">
    <source>
        <dbReference type="Proteomes" id="UP000789702"/>
    </source>
</evidence>
<dbReference type="Proteomes" id="UP000789702">
    <property type="component" value="Unassembled WGS sequence"/>
</dbReference>
<proteinExistence type="predicted"/>
<feature type="non-terminal residue" evidence="1">
    <location>
        <position position="57"/>
    </location>
</feature>
<gene>
    <name evidence="1" type="ORF">DHETER_LOCUS15979</name>
</gene>
<sequence>DTNTRFTMATKMFKFMYNKPRSDVSFDYEFDTIDDNVGIASLVEENINNKSEYFETN</sequence>
<keyword evidence="2" id="KW-1185">Reference proteome</keyword>
<organism evidence="1 2">
    <name type="scientific">Dentiscutata heterogama</name>
    <dbReference type="NCBI Taxonomy" id="1316150"/>
    <lineage>
        <taxon>Eukaryota</taxon>
        <taxon>Fungi</taxon>
        <taxon>Fungi incertae sedis</taxon>
        <taxon>Mucoromycota</taxon>
        <taxon>Glomeromycotina</taxon>
        <taxon>Glomeromycetes</taxon>
        <taxon>Diversisporales</taxon>
        <taxon>Gigasporaceae</taxon>
        <taxon>Dentiscutata</taxon>
    </lineage>
</organism>
<name>A0ACA9R1U1_9GLOM</name>